<protein>
    <submittedName>
        <fullName evidence="1">(+)-neomenthol dehydrogenase</fullName>
        <ecNumber evidence="1">1.1.1.208</ecNumber>
    </submittedName>
</protein>
<comment type="caution">
    <text evidence="1">The sequence shown here is derived from an EMBL/GenBank/DDBJ whole genome shotgun (WGS) entry which is preliminary data.</text>
</comment>
<dbReference type="InterPro" id="IPR002347">
    <property type="entry name" value="SDR_fam"/>
</dbReference>
<dbReference type="STRING" id="1886670.PTI45_02142"/>
<dbReference type="Gene3D" id="3.40.50.720">
    <property type="entry name" value="NAD(P)-binding Rossmann-like Domain"/>
    <property type="match status" value="1"/>
</dbReference>
<dbReference type="Proteomes" id="UP000094578">
    <property type="component" value="Unassembled WGS sequence"/>
</dbReference>
<dbReference type="RefSeq" id="WP_069327568.1">
    <property type="nucleotide sequence ID" value="NZ_MDER01000038.1"/>
</dbReference>
<gene>
    <name evidence="1" type="ORF">PTI45_02142</name>
</gene>
<dbReference type="EMBL" id="MDER01000038">
    <property type="protein sequence ID" value="ODP28392.1"/>
    <property type="molecule type" value="Genomic_DNA"/>
</dbReference>
<dbReference type="EC" id="1.1.1.208" evidence="1"/>
<dbReference type="GO" id="GO:0019748">
    <property type="term" value="P:secondary metabolic process"/>
    <property type="evidence" value="ECO:0007669"/>
    <property type="project" value="TreeGrafter"/>
</dbReference>
<dbReference type="GO" id="GO:0005737">
    <property type="term" value="C:cytoplasm"/>
    <property type="evidence" value="ECO:0007669"/>
    <property type="project" value="TreeGrafter"/>
</dbReference>
<dbReference type="Pfam" id="PF00106">
    <property type="entry name" value="adh_short"/>
    <property type="match status" value="1"/>
</dbReference>
<keyword evidence="2" id="KW-1185">Reference proteome</keyword>
<dbReference type="GO" id="GO:0047501">
    <property type="term" value="F:(+)-neomenthol dehydrogenase activity"/>
    <property type="evidence" value="ECO:0007669"/>
    <property type="project" value="UniProtKB-EC"/>
</dbReference>
<dbReference type="PANTHER" id="PTHR43544">
    <property type="entry name" value="SHORT-CHAIN DEHYDROGENASE/REDUCTASE"/>
    <property type="match status" value="1"/>
</dbReference>
<reference evidence="1 2" key="1">
    <citation type="submission" date="2016-08" db="EMBL/GenBank/DDBJ databases">
        <title>Genome sequencing of Paenibacillus sp. TI45-13ar, isolated from Korean traditional nuruk.</title>
        <authorList>
            <person name="Kim S.-J."/>
        </authorList>
    </citation>
    <scope>NUCLEOTIDE SEQUENCE [LARGE SCALE GENOMIC DNA]</scope>
    <source>
        <strain evidence="1 2">TI45-13ar</strain>
    </source>
</reference>
<dbReference type="InterPro" id="IPR051468">
    <property type="entry name" value="Fungal_SecMetab_SDRs"/>
</dbReference>
<proteinExistence type="predicted"/>
<organism evidence="1 2">
    <name type="scientific">Paenibacillus nuruki</name>
    <dbReference type="NCBI Taxonomy" id="1886670"/>
    <lineage>
        <taxon>Bacteria</taxon>
        <taxon>Bacillati</taxon>
        <taxon>Bacillota</taxon>
        <taxon>Bacilli</taxon>
        <taxon>Bacillales</taxon>
        <taxon>Paenibacillaceae</taxon>
        <taxon>Paenibacillus</taxon>
    </lineage>
</organism>
<evidence type="ECO:0000313" key="1">
    <source>
        <dbReference type="EMBL" id="ODP28392.1"/>
    </source>
</evidence>
<dbReference type="AlphaFoldDB" id="A0A1E3L3J4"/>
<dbReference type="PANTHER" id="PTHR43544:SF32">
    <property type="entry name" value="CHAIN DEHYDROGENASE, PUTATIVE (AFU_ORTHOLOGUE AFUA_5G01530)-RELATED"/>
    <property type="match status" value="1"/>
</dbReference>
<dbReference type="InterPro" id="IPR036291">
    <property type="entry name" value="NAD(P)-bd_dom_sf"/>
</dbReference>
<accession>A0A1E3L3J4</accession>
<evidence type="ECO:0000313" key="2">
    <source>
        <dbReference type="Proteomes" id="UP000094578"/>
    </source>
</evidence>
<dbReference type="PRINTS" id="PR00081">
    <property type="entry name" value="GDHRDH"/>
</dbReference>
<name>A0A1E3L3J4_9BACL</name>
<dbReference type="PATRIC" id="fig|1886670.3.peg.2182"/>
<dbReference type="SUPFAM" id="SSF51735">
    <property type="entry name" value="NAD(P)-binding Rossmann-fold domains"/>
    <property type="match status" value="1"/>
</dbReference>
<keyword evidence="1" id="KW-0560">Oxidoreductase</keyword>
<sequence length="234" mass="25302">MTRTALVTGANKGIGFEIAKHLLQAGYHVLVGARDQERGETAVHALKAFGDAELLLIDVADLQSIDRAVATIKQSYPALSLLVNNAGIPGDMHKVGWEFEVDELLTTHQVNFIGPFALSKGLLPLLIANKGIIQNISIPIEPLSFFNAFAYQTAKAPLNVMTKSWGMSFEKDNIPVEIFAIMPGAVSTDLNGNMTGDFVKTTAQAAEIIVNYVLDDENHNGQVINYDGTLSVYS</sequence>